<dbReference type="Gene3D" id="1.10.510.10">
    <property type="entry name" value="Transferase(Phosphotransferase) domain 1"/>
    <property type="match status" value="1"/>
</dbReference>
<feature type="compositionally biased region" description="Polar residues" evidence="1">
    <location>
        <begin position="98"/>
        <end position="107"/>
    </location>
</feature>
<dbReference type="InterPro" id="IPR001245">
    <property type="entry name" value="Ser-Thr/Tyr_kinase_cat_dom"/>
</dbReference>
<dbReference type="InterPro" id="IPR011009">
    <property type="entry name" value="Kinase-like_dom_sf"/>
</dbReference>
<dbReference type="EMBL" id="JARBJD010000232">
    <property type="protein sequence ID" value="KAK2946277.1"/>
    <property type="molecule type" value="Genomic_DNA"/>
</dbReference>
<evidence type="ECO:0000313" key="3">
    <source>
        <dbReference type="EMBL" id="KAK2946277.1"/>
    </source>
</evidence>
<gene>
    <name evidence="3" type="ORF">BLNAU_18798</name>
</gene>
<reference evidence="3 4" key="1">
    <citation type="journal article" date="2022" name="bioRxiv">
        <title>Genomics of Preaxostyla Flagellates Illuminates Evolutionary Transitions and the Path Towards Mitochondrial Loss.</title>
        <authorList>
            <person name="Novak L.V.F."/>
            <person name="Treitli S.C."/>
            <person name="Pyrih J."/>
            <person name="Halakuc P."/>
            <person name="Pipaliya S.V."/>
            <person name="Vacek V."/>
            <person name="Brzon O."/>
            <person name="Soukal P."/>
            <person name="Eme L."/>
            <person name="Dacks J.B."/>
            <person name="Karnkowska A."/>
            <person name="Elias M."/>
            <person name="Hampl V."/>
        </authorList>
    </citation>
    <scope>NUCLEOTIDE SEQUENCE [LARGE SCALE GENOMIC DNA]</scope>
    <source>
        <strain evidence="3">NAU3</strain>
        <tissue evidence="3">Gut</tissue>
    </source>
</reference>
<organism evidence="3 4">
    <name type="scientific">Blattamonas nauphoetae</name>
    <dbReference type="NCBI Taxonomy" id="2049346"/>
    <lineage>
        <taxon>Eukaryota</taxon>
        <taxon>Metamonada</taxon>
        <taxon>Preaxostyla</taxon>
        <taxon>Oxymonadida</taxon>
        <taxon>Blattamonas</taxon>
    </lineage>
</organism>
<feature type="domain" description="Serine-threonine/tyrosine-protein kinase catalytic" evidence="2">
    <location>
        <begin position="112"/>
        <end position="210"/>
    </location>
</feature>
<feature type="region of interest" description="Disordered" evidence="1">
    <location>
        <begin position="493"/>
        <end position="515"/>
    </location>
</feature>
<evidence type="ECO:0000256" key="1">
    <source>
        <dbReference type="SAM" id="MobiDB-lite"/>
    </source>
</evidence>
<name>A0ABQ9X3D9_9EUKA</name>
<feature type="region of interest" description="Disordered" evidence="1">
    <location>
        <begin position="92"/>
        <end position="130"/>
    </location>
</feature>
<protein>
    <recommendedName>
        <fullName evidence="2">Serine-threonine/tyrosine-protein kinase catalytic domain-containing protein</fullName>
    </recommendedName>
</protein>
<dbReference type="SUPFAM" id="SSF56112">
    <property type="entry name" value="Protein kinase-like (PK-like)"/>
    <property type="match status" value="1"/>
</dbReference>
<evidence type="ECO:0000259" key="2">
    <source>
        <dbReference type="Pfam" id="PF07714"/>
    </source>
</evidence>
<keyword evidence="4" id="KW-1185">Reference proteome</keyword>
<dbReference type="Pfam" id="PF07714">
    <property type="entry name" value="PK_Tyr_Ser-Thr"/>
    <property type="match status" value="1"/>
</dbReference>
<evidence type="ECO:0000313" key="4">
    <source>
        <dbReference type="Proteomes" id="UP001281761"/>
    </source>
</evidence>
<dbReference type="Proteomes" id="UP001281761">
    <property type="component" value="Unassembled WGS sequence"/>
</dbReference>
<proteinExistence type="predicted"/>
<feature type="compositionally biased region" description="Basic and acidic residues" evidence="1">
    <location>
        <begin position="108"/>
        <end position="124"/>
    </location>
</feature>
<accession>A0ABQ9X3D9</accession>
<sequence>MPRSPQLVVISASSPKTGGLPAVYCPIHTFPPTSTKISLKRTEKYPCDLCRFTHRSLQKLVSLRPSALAVQKLNPHWILLTLSGNVCFNQGEDKTGERQSQNSTTLHSHSDGHKSSQEEKKWEAPEEGTVQKAGNLDKTLVFQLGLILWEITTGQVPFNEADAVNAQRQLKMGVVPPMDTIGPNELTDLLLECLRLAPLARPSLESMESRMRECSDSDVVTISLPEDIEAESLASHIRRYQVGNEGLSWTILMEWFVEAVIGAGVLRNEYPVAPPLSIENIRIDAFSSILIDPPFSSLQSSIAGSLSSDISTLCKFFLHIIRTLAQINRLILPLNPDRKDIVFARIMVALVEHFVASGDLILQKSNDCDSSTQLLEAIRLVSNTHSLTAVRTAFFDWTEWTRMLETVEHGIESLSDPSILQSPCFRATLRSLQAKYRLKPQLPQIEEISQNESDPVWMTDGFSLLSSSGSTSTDLTFDFHSLLDHESSSTDCSSHSTISTETSFPSQQSSSDSHSLTSETSVFYPAFDVHHSRRILSAIRAIIAQPRHNSFSWTVRQLFETESGVEVEFLPAPQFVDVNEKFDSSLFDNTDDKKVVTSLRRCLAVLDATQSTDCIVDIDTFRSFLFSGLPSSNSILGCECCKLFFALSAFRPTVDDPRASQFKPLQTAFRDGNFGEKMALLTLWGRWLTFRAKHRHNMDMNESDFDFSGLLATDLSSTKLFDQACSFFGILFLNTTDLFPFRWQMDFLHQFEKKNRMMSRITGDPSPFSTRKKSQHFQSPLIIVLGSFLSVFRGCDFTYSLAGLLADRDSGFHPFSPQMNPAFFLKYPIIVTDYNHSLFPMDLMFERHFRSNPDMFFVASPDDSECSSGKAPLTSCIRLHSLLLRCPKLNLEHEALCNLIDMLLFVDNQVTTHAEMFDLFGFFPPPRLLDTLLSSPNLDRAVHRVWASCLFCIDSYCEIVAPFGACSSLAKVFKMLAPFDSTPEQEELDLLSEVGKKVVSLHWLSIPAHFDSPLLCHLPSLSDSQRGVLQTLSSHSGIPSLVTPLTNQTFLDQLSSLRSIKERLHCHVRLSSLYGRYFAAEDFTSSAVQPSIVKNLHENLMSPLPALVSVVFEFFHRFVSVSSDAVRMELVRQGLLDSFLFAMSRSSFLDDYDNGVGVIGILLATIERSHQTEASEMLWEEESTRIQNSGMLT</sequence>
<comment type="caution">
    <text evidence="3">The sequence shown here is derived from an EMBL/GenBank/DDBJ whole genome shotgun (WGS) entry which is preliminary data.</text>
</comment>